<dbReference type="Gene3D" id="1.25.40.390">
    <property type="match status" value="1"/>
</dbReference>
<evidence type="ECO:0000313" key="8">
    <source>
        <dbReference type="Proteomes" id="UP000007435"/>
    </source>
</evidence>
<dbReference type="KEGG" id="lby:Lbys_2627"/>
<dbReference type="InterPro" id="IPR011990">
    <property type="entry name" value="TPR-like_helical_dom_sf"/>
</dbReference>
<dbReference type="PROSITE" id="PS51257">
    <property type="entry name" value="PROKAR_LIPOPROTEIN"/>
    <property type="match status" value="1"/>
</dbReference>
<keyword evidence="5" id="KW-0998">Cell outer membrane</keyword>
<evidence type="ECO:0000256" key="5">
    <source>
        <dbReference type="ARBA" id="ARBA00023237"/>
    </source>
</evidence>
<evidence type="ECO:0000256" key="3">
    <source>
        <dbReference type="ARBA" id="ARBA00022729"/>
    </source>
</evidence>
<accession>E4RZP6</accession>
<comment type="similarity">
    <text evidence="2">Belongs to the SusD family.</text>
</comment>
<sequence length="454" mass="50379">MKSRYNKLVLGLMLLSACNPLNVDKVIDPNNPSEAGYTENATRQQVQFLITGLEEKHRNYVFTSTAALGSFGREVWYLNGSDPRFTTDWLGQALKEPNSSFFGFGNTGGTVYYNPYQAIRQAELVIKSVNSAPQVTDAEKSAVIGFARTIQGYQFMLPANLVYDNGIRIDVSDPMNPGPFVPYQEAMNHVKSLLDAGYAELNKSTGAFTFKLTAGFNGYNTIDGLKKVNRAIAARNAIYRKDWQGALDAVNASFMDLNGNLTAGPAHPYGAAPNAFNPLYYVPNANVNTMVVVHPKLITDALPGDKRVQEKFLQRTAPVVNSTTYAVLEGMYQDKRWPNNTTAIPFIKNEELILIKAEAHAQLNQPAESVAAINIIRTAAGLAPYAGATTTAALIDEILFQRRYSLWAEPWGHRWVDARRYDKLSEIDVSLDKGTVFKQFPHPQAELSWNEYTK</sequence>
<name>E4RZP6_LEAB4</name>
<reference key="1">
    <citation type="submission" date="2010-11" db="EMBL/GenBank/DDBJ databases">
        <title>The complete genome of Leadbetterella byssophila DSM 17132.</title>
        <authorList>
            <consortium name="US DOE Joint Genome Institute (JGI-PGF)"/>
            <person name="Lucas S."/>
            <person name="Copeland A."/>
            <person name="Lapidus A."/>
            <person name="Glavina del Rio T."/>
            <person name="Dalin E."/>
            <person name="Tice H."/>
            <person name="Bruce D."/>
            <person name="Goodwin L."/>
            <person name="Pitluck S."/>
            <person name="Kyrpides N."/>
            <person name="Mavromatis K."/>
            <person name="Ivanova N."/>
            <person name="Teshima H."/>
            <person name="Brettin T."/>
            <person name="Detter J.C."/>
            <person name="Han C."/>
            <person name="Tapia R."/>
            <person name="Land M."/>
            <person name="Hauser L."/>
            <person name="Markowitz V."/>
            <person name="Cheng J.-F."/>
            <person name="Hugenholtz P."/>
            <person name="Woyke T."/>
            <person name="Wu D."/>
            <person name="Tindall B."/>
            <person name="Pomrenke H.G."/>
            <person name="Brambilla E."/>
            <person name="Klenk H.-P."/>
            <person name="Eisen J.A."/>
        </authorList>
    </citation>
    <scope>NUCLEOTIDE SEQUENCE [LARGE SCALE GENOMIC DNA]</scope>
    <source>
        <strain>DSM 17132</strain>
    </source>
</reference>
<comment type="subcellular location">
    <subcellularLocation>
        <location evidence="1">Cell outer membrane</location>
    </subcellularLocation>
</comment>
<dbReference type="STRING" id="649349.Lbys_2627"/>
<dbReference type="InterPro" id="IPR012944">
    <property type="entry name" value="SusD_RagB_dom"/>
</dbReference>
<proteinExistence type="inferred from homology"/>
<dbReference type="OrthoDB" id="9794888at2"/>
<keyword evidence="8" id="KW-1185">Reference proteome</keyword>
<keyword evidence="4" id="KW-0472">Membrane</keyword>
<organism evidence="7 8">
    <name type="scientific">Leadbetterella byssophila (strain DSM 17132 / JCM 16389 / KACC 11308 / NBRC 106382 / 4M15)</name>
    <dbReference type="NCBI Taxonomy" id="649349"/>
    <lineage>
        <taxon>Bacteria</taxon>
        <taxon>Pseudomonadati</taxon>
        <taxon>Bacteroidota</taxon>
        <taxon>Cytophagia</taxon>
        <taxon>Cytophagales</taxon>
        <taxon>Leadbetterellaceae</taxon>
        <taxon>Leadbetterella</taxon>
    </lineage>
</organism>
<dbReference type="EMBL" id="CP002305">
    <property type="protein sequence ID" value="ADQ18289.1"/>
    <property type="molecule type" value="Genomic_DNA"/>
</dbReference>
<keyword evidence="3" id="KW-0732">Signal</keyword>
<dbReference type="GO" id="GO:0009279">
    <property type="term" value="C:cell outer membrane"/>
    <property type="evidence" value="ECO:0007669"/>
    <property type="project" value="UniProtKB-SubCell"/>
</dbReference>
<protein>
    <recommendedName>
        <fullName evidence="6">RagB/SusD domain-containing protein</fullName>
    </recommendedName>
</protein>
<dbReference type="CDD" id="cd08977">
    <property type="entry name" value="SusD"/>
    <property type="match status" value="1"/>
</dbReference>
<dbReference type="Pfam" id="PF07980">
    <property type="entry name" value="SusD_RagB"/>
    <property type="match status" value="1"/>
</dbReference>
<reference evidence="7 8" key="2">
    <citation type="journal article" date="2011" name="Stand. Genomic Sci.">
        <title>Complete genome sequence of Leadbetterella byssophila type strain (4M15).</title>
        <authorList>
            <person name="Abt B."/>
            <person name="Teshima H."/>
            <person name="Lucas S."/>
            <person name="Lapidus A."/>
            <person name="Del Rio T.G."/>
            <person name="Nolan M."/>
            <person name="Tice H."/>
            <person name="Cheng J.F."/>
            <person name="Pitluck S."/>
            <person name="Liolios K."/>
            <person name="Pagani I."/>
            <person name="Ivanova N."/>
            <person name="Mavromatis K."/>
            <person name="Pati A."/>
            <person name="Tapia R."/>
            <person name="Han C."/>
            <person name="Goodwin L."/>
            <person name="Chen A."/>
            <person name="Palaniappan K."/>
            <person name="Land M."/>
            <person name="Hauser L."/>
            <person name="Chang Y.J."/>
            <person name="Jeffries C.D."/>
            <person name="Rohde M."/>
            <person name="Goker M."/>
            <person name="Tindall B.J."/>
            <person name="Detter J.C."/>
            <person name="Woyke T."/>
            <person name="Bristow J."/>
            <person name="Eisen J.A."/>
            <person name="Markowitz V."/>
            <person name="Hugenholtz P."/>
            <person name="Klenk H.P."/>
            <person name="Kyrpides N.C."/>
        </authorList>
    </citation>
    <scope>NUCLEOTIDE SEQUENCE [LARGE SCALE GENOMIC DNA]</scope>
    <source>
        <strain evidence="8">DSM 17132 / JCM 16389 / KACC 11308 / NBRC 106382 / 4M15</strain>
    </source>
</reference>
<dbReference type="RefSeq" id="WP_013409326.1">
    <property type="nucleotide sequence ID" value="NC_014655.1"/>
</dbReference>
<dbReference type="Proteomes" id="UP000007435">
    <property type="component" value="Chromosome"/>
</dbReference>
<dbReference type="AlphaFoldDB" id="E4RZP6"/>
<evidence type="ECO:0000256" key="1">
    <source>
        <dbReference type="ARBA" id="ARBA00004442"/>
    </source>
</evidence>
<feature type="domain" description="RagB/SusD" evidence="6">
    <location>
        <begin position="338"/>
        <end position="425"/>
    </location>
</feature>
<dbReference type="SUPFAM" id="SSF48452">
    <property type="entry name" value="TPR-like"/>
    <property type="match status" value="1"/>
</dbReference>
<evidence type="ECO:0000313" key="7">
    <source>
        <dbReference type="EMBL" id="ADQ18289.1"/>
    </source>
</evidence>
<evidence type="ECO:0000256" key="2">
    <source>
        <dbReference type="ARBA" id="ARBA00006275"/>
    </source>
</evidence>
<gene>
    <name evidence="7" type="ordered locus">Lbys_2627</name>
</gene>
<dbReference type="eggNOG" id="ENOG502Z8J7">
    <property type="taxonomic scope" value="Bacteria"/>
</dbReference>
<evidence type="ECO:0000259" key="6">
    <source>
        <dbReference type="Pfam" id="PF07980"/>
    </source>
</evidence>
<evidence type="ECO:0000256" key="4">
    <source>
        <dbReference type="ARBA" id="ARBA00023136"/>
    </source>
</evidence>
<dbReference type="HOGENOM" id="CLU_619487_0_0_10"/>